<evidence type="ECO:0000313" key="1">
    <source>
        <dbReference type="EMBL" id="TNC72718.1"/>
    </source>
</evidence>
<dbReference type="AlphaFoldDB" id="A0A5C4NH10"/>
<comment type="caution">
    <text evidence="1">The sequence shown here is derived from an EMBL/GenBank/DDBJ whole genome shotgun (WGS) entry which is preliminary data.</text>
</comment>
<accession>A0A5C4NH10</accession>
<name>A0A5C4NH10_9BURK</name>
<reference evidence="1 2" key="1">
    <citation type="submission" date="2019-06" db="EMBL/GenBank/DDBJ databases">
        <title>Genome sequence of Janthinobacterium lividum UCD_MED1.</title>
        <authorList>
            <person name="De Leon M.E."/>
            <person name="Jospin G."/>
        </authorList>
    </citation>
    <scope>NUCLEOTIDE SEQUENCE [LARGE SCALE GENOMIC DNA]</scope>
    <source>
        <strain evidence="1 2">UCD_MED1</strain>
    </source>
</reference>
<proteinExistence type="predicted"/>
<organism evidence="1 2">
    <name type="scientific">Janthinobacterium lividum</name>
    <dbReference type="NCBI Taxonomy" id="29581"/>
    <lineage>
        <taxon>Bacteria</taxon>
        <taxon>Pseudomonadati</taxon>
        <taxon>Pseudomonadota</taxon>
        <taxon>Betaproteobacteria</taxon>
        <taxon>Burkholderiales</taxon>
        <taxon>Oxalobacteraceae</taxon>
        <taxon>Janthinobacterium</taxon>
    </lineage>
</organism>
<feature type="non-terminal residue" evidence="1">
    <location>
        <position position="1"/>
    </location>
</feature>
<dbReference type="EMBL" id="VDGE01000015">
    <property type="protein sequence ID" value="TNC72718.1"/>
    <property type="molecule type" value="Genomic_DNA"/>
</dbReference>
<protein>
    <submittedName>
        <fullName evidence="1">Uncharacterized protein</fullName>
    </submittedName>
</protein>
<sequence>ARHYNTLLERTVGQRTAELQRFRGAMDATTDAIFLVDVVGPRLFATGRQIPCRSWPSAGSPCH</sequence>
<evidence type="ECO:0000313" key="2">
    <source>
        <dbReference type="Proteomes" id="UP000305681"/>
    </source>
</evidence>
<dbReference type="Proteomes" id="UP000305681">
    <property type="component" value="Unassembled WGS sequence"/>
</dbReference>
<gene>
    <name evidence="1" type="ORF">FHI69_25915</name>
</gene>